<evidence type="ECO:0000256" key="6">
    <source>
        <dbReference type="ARBA" id="ARBA00022741"/>
    </source>
</evidence>
<dbReference type="SMART" id="SM00387">
    <property type="entry name" value="HATPase_c"/>
    <property type="match status" value="1"/>
</dbReference>
<dbReference type="Pfam" id="PF00204">
    <property type="entry name" value="DNA_gyraseB"/>
    <property type="match status" value="1"/>
</dbReference>
<evidence type="ECO:0000256" key="8">
    <source>
        <dbReference type="ARBA" id="ARBA00022842"/>
    </source>
</evidence>
<dbReference type="InterPro" id="IPR003594">
    <property type="entry name" value="HATPase_dom"/>
</dbReference>
<dbReference type="GO" id="GO:0005524">
    <property type="term" value="F:ATP binding"/>
    <property type="evidence" value="ECO:0007669"/>
    <property type="project" value="UniProtKB-KW"/>
</dbReference>
<evidence type="ECO:0000256" key="5">
    <source>
        <dbReference type="ARBA" id="ARBA00022723"/>
    </source>
</evidence>
<evidence type="ECO:0000256" key="10">
    <source>
        <dbReference type="ARBA" id="ARBA00023125"/>
    </source>
</evidence>
<dbReference type="SUPFAM" id="SSF55874">
    <property type="entry name" value="ATPase domain of HSP90 chaperone/DNA topoisomerase II/histidine kinase"/>
    <property type="match status" value="1"/>
</dbReference>
<geneLocation type="plasmid" evidence="13 14">
    <name>pSCATT</name>
</geneLocation>
<dbReference type="FunFam" id="3.40.50.670:FF:000002">
    <property type="entry name" value="DNA gyrase subunit B"/>
    <property type="match status" value="1"/>
</dbReference>
<dbReference type="InterPro" id="IPR036890">
    <property type="entry name" value="HATPase_C_sf"/>
</dbReference>
<dbReference type="InterPro" id="IPR014721">
    <property type="entry name" value="Ribsml_uS5_D2-typ_fold_subgr"/>
</dbReference>
<organism evidence="13 14">
    <name type="scientific">Streptantibioticus cattleyicolor (strain ATCC 35852 / DSM 46488 / JCM 4925 / NBRC 14057 / NRRL 8057)</name>
    <name type="common">Streptomyces cattleya</name>
    <dbReference type="NCBI Taxonomy" id="1003195"/>
    <lineage>
        <taxon>Bacteria</taxon>
        <taxon>Bacillati</taxon>
        <taxon>Actinomycetota</taxon>
        <taxon>Actinomycetes</taxon>
        <taxon>Kitasatosporales</taxon>
        <taxon>Streptomycetaceae</taxon>
        <taxon>Streptantibioticus</taxon>
    </lineage>
</organism>
<evidence type="ECO:0000256" key="1">
    <source>
        <dbReference type="ARBA" id="ARBA00000185"/>
    </source>
</evidence>
<accession>G8XEM3</accession>
<dbReference type="PATRIC" id="fig|1003195.11.peg.1466"/>
<keyword evidence="13" id="KW-0614">Plasmid</keyword>
<comment type="catalytic activity">
    <reaction evidence="1">
        <text>ATP-dependent breakage, passage and rejoining of double-stranded DNA.</text>
        <dbReference type="EC" id="5.6.2.2"/>
    </reaction>
</comment>
<sequence length="622" mass="68259">MQELVDNSVDEALAGVADRIDVTILADGGVRVADNGRGIPVGTHPVEQRPALEVVLTTLHAGGKFGGGGYAVSGGLHGVGLSVVNALSTRLSAEIRTDGHRWTQEYENGAPTAPLTRHEATTRTGTSLTFWADGGIFETTTYSFETLARRFQEMAFLNRGLTLTLTDERPSARATATADAAGPDTAGEGAARTVSYRYDGGITDFVGHLNARKGEPVHPSVISIAAQDSGRLLSAEVALQWNGGYTDSVHSYANAIHTHEGGTHEEGFRAALTTVVNRYARERRLLREKDANLSGEDVREGLTAIISVKLGEPQFEGQTKTKLGNTEARTFVQKVVHEHLTDWFDRNPNEAADIVRKAIQAATARVAARKARDLTRRKGLLESAALPGKLADCQSNDPARSEIFIVEGDSAGGSAKSGRDPRYQAILPIRGKILNVEKARIDKILHNQEIQAIISAFGTGVHDDFDTAKLRYHKIILMADADVDGQHINTLLLTFLFRFMRPLIERGHVYLSRPPLYKIKWSRDHVEYAYSDRDRDTVLERGRRDGHRVKDDSIQRFKGLGEMNAEELRVTTMDPAHRVLGQVTLDDAAVADALFSVLMGEDVEARRHFIQHNAKDVRFLDI</sequence>
<dbReference type="GO" id="GO:0003677">
    <property type="term" value="F:DNA binding"/>
    <property type="evidence" value="ECO:0007669"/>
    <property type="project" value="UniProtKB-KW"/>
</dbReference>
<dbReference type="Proteomes" id="UP000007842">
    <property type="component" value="Plasmid pSCATT"/>
</dbReference>
<evidence type="ECO:0000256" key="4">
    <source>
        <dbReference type="ARBA" id="ARBA00012895"/>
    </source>
</evidence>
<dbReference type="InterPro" id="IPR002288">
    <property type="entry name" value="DNA_gyrase_B_C"/>
</dbReference>
<dbReference type="SUPFAM" id="SSF54211">
    <property type="entry name" value="Ribosomal protein S5 domain 2-like"/>
    <property type="match status" value="1"/>
</dbReference>
<evidence type="ECO:0000259" key="12">
    <source>
        <dbReference type="PROSITE" id="PS50880"/>
    </source>
</evidence>
<dbReference type="InterPro" id="IPR018522">
    <property type="entry name" value="TopoIIA_CS"/>
</dbReference>
<dbReference type="GO" id="GO:0006265">
    <property type="term" value="P:DNA topological change"/>
    <property type="evidence" value="ECO:0007669"/>
    <property type="project" value="InterPro"/>
</dbReference>
<comment type="similarity">
    <text evidence="3">Belongs to the type II topoisomerase GyrB family.</text>
</comment>
<evidence type="ECO:0000256" key="2">
    <source>
        <dbReference type="ARBA" id="ARBA00001946"/>
    </source>
</evidence>
<keyword evidence="7" id="KW-0067">ATP-binding</keyword>
<keyword evidence="5" id="KW-0479">Metal-binding</keyword>
<dbReference type="InterPro" id="IPR013760">
    <property type="entry name" value="Topo_IIA-like_dom_sf"/>
</dbReference>
<dbReference type="PRINTS" id="PR01159">
    <property type="entry name" value="DNAGYRASEB"/>
</dbReference>
<keyword evidence="9" id="KW-0799">Topoisomerase</keyword>
<dbReference type="NCBIfam" id="NF004189">
    <property type="entry name" value="PRK05644.1"/>
    <property type="match status" value="1"/>
</dbReference>
<dbReference type="InterPro" id="IPR020568">
    <property type="entry name" value="Ribosomal_Su5_D2-typ_SF"/>
</dbReference>
<dbReference type="InterPro" id="IPR034160">
    <property type="entry name" value="TOPRIM_GyrB"/>
</dbReference>
<dbReference type="KEGG" id="scy:SCATT_p02120"/>
<dbReference type="PANTHER" id="PTHR45866">
    <property type="entry name" value="DNA GYRASE/TOPOISOMERASE SUBUNIT B"/>
    <property type="match status" value="1"/>
</dbReference>
<keyword evidence="10" id="KW-0238">DNA-binding</keyword>
<reference evidence="14" key="1">
    <citation type="submission" date="2011-12" db="EMBL/GenBank/DDBJ databases">
        <title>Complete genome sequence of Streptomyces cattleya strain DSM 46488.</title>
        <authorList>
            <person name="Ou H.-Y."/>
            <person name="Li P."/>
            <person name="Zhao C."/>
            <person name="O'Hagan D."/>
            <person name="Deng Z."/>
        </authorList>
    </citation>
    <scope>NUCLEOTIDE SEQUENCE [LARGE SCALE GENOMIC DNA]</scope>
    <source>
        <strain evidence="14">ATCC 35852 / DSM 46488 / JCM 4925 / NBRC 14057 / NRRL 8057</strain>
        <plasmid evidence="14">Plasmid pSCATT</plasmid>
    </source>
</reference>
<dbReference type="EC" id="5.6.2.2" evidence="4"/>
<dbReference type="Pfam" id="PF01751">
    <property type="entry name" value="Toprim"/>
    <property type="match status" value="1"/>
</dbReference>
<dbReference type="PRINTS" id="PR00418">
    <property type="entry name" value="TPI2FAMILY"/>
</dbReference>
<dbReference type="CDD" id="cd16928">
    <property type="entry name" value="HATPase_GyrB-like"/>
    <property type="match status" value="1"/>
</dbReference>
<evidence type="ECO:0000256" key="9">
    <source>
        <dbReference type="ARBA" id="ARBA00023029"/>
    </source>
</evidence>
<dbReference type="SUPFAM" id="SSF56719">
    <property type="entry name" value="Type II DNA topoisomerase"/>
    <property type="match status" value="1"/>
</dbReference>
<keyword evidence="14" id="KW-1185">Reference proteome</keyword>
<evidence type="ECO:0000256" key="3">
    <source>
        <dbReference type="ARBA" id="ARBA00010708"/>
    </source>
</evidence>
<keyword evidence="8" id="KW-0460">Magnesium</keyword>
<dbReference type="AlphaFoldDB" id="F8JL15"/>
<dbReference type="CDD" id="cd03366">
    <property type="entry name" value="TOPRIM_TopoIIA_GyrB"/>
    <property type="match status" value="1"/>
</dbReference>
<dbReference type="Gene3D" id="3.30.230.10">
    <property type="match status" value="1"/>
</dbReference>
<dbReference type="HOGENOM" id="CLU_006146_4_1_11"/>
<dbReference type="InterPro" id="IPR006171">
    <property type="entry name" value="TOPRIM_dom"/>
</dbReference>
<dbReference type="GO" id="GO:0034335">
    <property type="term" value="F:DNA negative supercoiling activity"/>
    <property type="evidence" value="ECO:0007669"/>
    <property type="project" value="UniProtKB-ARBA"/>
</dbReference>
<dbReference type="InterPro" id="IPR000565">
    <property type="entry name" value="Topo_IIA_B"/>
</dbReference>
<accession>F8JL15</accession>
<dbReference type="EMBL" id="CP003229">
    <property type="protein sequence ID" value="AEW98405.1"/>
    <property type="molecule type" value="Genomic_DNA"/>
</dbReference>
<evidence type="ECO:0000256" key="7">
    <source>
        <dbReference type="ARBA" id="ARBA00022840"/>
    </source>
</evidence>
<dbReference type="PANTHER" id="PTHR45866:SF1">
    <property type="entry name" value="DNA GYRASE SUBUNIT B, MITOCHONDRIAL"/>
    <property type="match status" value="1"/>
</dbReference>
<evidence type="ECO:0000313" key="14">
    <source>
        <dbReference type="Proteomes" id="UP000007842"/>
    </source>
</evidence>
<evidence type="ECO:0000256" key="11">
    <source>
        <dbReference type="ARBA" id="ARBA00023235"/>
    </source>
</evidence>
<dbReference type="InterPro" id="IPR013759">
    <property type="entry name" value="Topo_IIA_B_C"/>
</dbReference>
<dbReference type="CDD" id="cd00822">
    <property type="entry name" value="TopoII_Trans_DNA_gyrase"/>
    <property type="match status" value="1"/>
</dbReference>
<dbReference type="InterPro" id="IPR013506">
    <property type="entry name" value="Topo_IIA_bsu_dom2"/>
</dbReference>
<keyword evidence="6" id="KW-0547">Nucleotide-binding</keyword>
<comment type="cofactor">
    <cofactor evidence="2">
        <name>Mg(2+)</name>
        <dbReference type="ChEBI" id="CHEBI:18420"/>
    </cofactor>
</comment>
<gene>
    <name evidence="13" type="ordered locus">SCATT_p02120</name>
</gene>
<keyword evidence="11" id="KW-0413">Isomerase</keyword>
<dbReference type="PROSITE" id="PS00177">
    <property type="entry name" value="TOPOISOMERASE_II"/>
    <property type="match status" value="1"/>
</dbReference>
<evidence type="ECO:0000313" key="13">
    <source>
        <dbReference type="EMBL" id="AEW98405.1"/>
    </source>
</evidence>
<dbReference type="PROSITE" id="PS50880">
    <property type="entry name" value="TOPRIM"/>
    <property type="match status" value="1"/>
</dbReference>
<dbReference type="Gene3D" id="3.30.565.10">
    <property type="entry name" value="Histidine kinase-like ATPase, C-terminal domain"/>
    <property type="match status" value="1"/>
</dbReference>
<dbReference type="KEGG" id="sct:SCAT_p1511"/>
<dbReference type="SMART" id="SM00433">
    <property type="entry name" value="TOP2c"/>
    <property type="match status" value="1"/>
</dbReference>
<dbReference type="Pfam" id="PF02518">
    <property type="entry name" value="HATPase_c"/>
    <property type="match status" value="1"/>
</dbReference>
<dbReference type="FunFam" id="3.30.230.10:FF:000005">
    <property type="entry name" value="DNA gyrase subunit B"/>
    <property type="match status" value="1"/>
</dbReference>
<proteinExistence type="inferred from homology"/>
<dbReference type="GO" id="GO:0046872">
    <property type="term" value="F:metal ion binding"/>
    <property type="evidence" value="ECO:0007669"/>
    <property type="project" value="UniProtKB-KW"/>
</dbReference>
<feature type="domain" description="Toprim" evidence="12">
    <location>
        <begin position="401"/>
        <end position="515"/>
    </location>
</feature>
<dbReference type="Pfam" id="PF00986">
    <property type="entry name" value="DNA_gyraseB_C"/>
    <property type="match status" value="1"/>
</dbReference>
<dbReference type="InterPro" id="IPR001241">
    <property type="entry name" value="Topo_IIA"/>
</dbReference>
<name>F8JL15_STREN</name>
<protein>
    <recommendedName>
        <fullName evidence="4">DNA topoisomerase (ATP-hydrolyzing)</fullName>
        <ecNumber evidence="4">5.6.2.2</ecNumber>
    </recommendedName>
</protein>
<dbReference type="Gene3D" id="3.40.50.670">
    <property type="match status" value="1"/>
</dbReference>